<accession>A0ABU1AM53</accession>
<protein>
    <submittedName>
        <fullName evidence="2">Transposase</fullName>
    </submittedName>
</protein>
<organism evidence="2 3">
    <name type="scientific">Thalassobacterium sedimentorum</name>
    <dbReference type="NCBI Taxonomy" id="3041258"/>
    <lineage>
        <taxon>Bacteria</taxon>
        <taxon>Pseudomonadati</taxon>
        <taxon>Verrucomicrobiota</taxon>
        <taxon>Opitutia</taxon>
        <taxon>Puniceicoccales</taxon>
        <taxon>Coraliomargaritaceae</taxon>
        <taxon>Thalassobacterium</taxon>
    </lineage>
</organism>
<gene>
    <name evidence="2" type="ORF">QEH59_15760</name>
</gene>
<evidence type="ECO:0000313" key="3">
    <source>
        <dbReference type="Proteomes" id="UP001243717"/>
    </source>
</evidence>
<proteinExistence type="predicted"/>
<dbReference type="Proteomes" id="UP001243717">
    <property type="component" value="Unassembled WGS sequence"/>
</dbReference>
<keyword evidence="3" id="KW-1185">Reference proteome</keyword>
<feature type="domain" description="Transposase IS200-like" evidence="1">
    <location>
        <begin position="23"/>
        <end position="186"/>
    </location>
</feature>
<dbReference type="RefSeq" id="WP_308986337.1">
    <property type="nucleotide sequence ID" value="NZ_JARXIC010000036.1"/>
</dbReference>
<evidence type="ECO:0000313" key="2">
    <source>
        <dbReference type="EMBL" id="MDQ8195890.1"/>
    </source>
</evidence>
<dbReference type="SUPFAM" id="SSF143422">
    <property type="entry name" value="Transposase IS200-like"/>
    <property type="match status" value="1"/>
</dbReference>
<sequence>MSEFLNPYAYIDQHGLNLPHWQQGEAFVFVTWRMADSLPENVLRAWSSERRIWFEKHPLPWDASTRAEYRERFTQRIERWLDQGSGSCALSDPTFRLIVEGALSHFEGERHAVRSYVIMPNHVHILFQPLSGCLLEDILHTWKSYSSQQIMKTTKHTGEFWSAGYWDRLIRDRTHFERCVRYIRNNPAKAKLNPSQFSLYENEALTCESER</sequence>
<dbReference type="EMBL" id="JARXIC010000036">
    <property type="protein sequence ID" value="MDQ8195890.1"/>
    <property type="molecule type" value="Genomic_DNA"/>
</dbReference>
<reference evidence="2 3" key="1">
    <citation type="submission" date="2023-04" db="EMBL/GenBank/DDBJ databases">
        <title>A novel bacteria isolated from coastal sediment.</title>
        <authorList>
            <person name="Liu X.-J."/>
            <person name="Du Z.-J."/>
        </authorList>
    </citation>
    <scope>NUCLEOTIDE SEQUENCE [LARGE SCALE GENOMIC DNA]</scope>
    <source>
        <strain evidence="2 3">SDUM461004</strain>
    </source>
</reference>
<dbReference type="InterPro" id="IPR052715">
    <property type="entry name" value="RAYT_transposase"/>
</dbReference>
<dbReference type="InterPro" id="IPR036515">
    <property type="entry name" value="Transposase_17_sf"/>
</dbReference>
<dbReference type="PANTHER" id="PTHR36966">
    <property type="entry name" value="REP-ASSOCIATED TYROSINE TRANSPOSASE"/>
    <property type="match status" value="1"/>
</dbReference>
<dbReference type="Pfam" id="PF01797">
    <property type="entry name" value="Y1_Tnp"/>
    <property type="match status" value="1"/>
</dbReference>
<name>A0ABU1AM53_9BACT</name>
<dbReference type="InterPro" id="IPR002686">
    <property type="entry name" value="Transposase_17"/>
</dbReference>
<evidence type="ECO:0000259" key="1">
    <source>
        <dbReference type="SMART" id="SM01321"/>
    </source>
</evidence>
<dbReference type="PANTHER" id="PTHR36966:SF1">
    <property type="entry name" value="REP-ASSOCIATED TYROSINE TRANSPOSASE"/>
    <property type="match status" value="1"/>
</dbReference>
<dbReference type="SMART" id="SM01321">
    <property type="entry name" value="Y1_Tnp"/>
    <property type="match status" value="1"/>
</dbReference>
<comment type="caution">
    <text evidence="2">The sequence shown here is derived from an EMBL/GenBank/DDBJ whole genome shotgun (WGS) entry which is preliminary data.</text>
</comment>
<dbReference type="Gene3D" id="3.30.70.1290">
    <property type="entry name" value="Transposase IS200-like"/>
    <property type="match status" value="1"/>
</dbReference>